<dbReference type="InterPro" id="IPR016166">
    <property type="entry name" value="FAD-bd_PCMH"/>
</dbReference>
<evidence type="ECO:0000256" key="2">
    <source>
        <dbReference type="ARBA" id="ARBA00010515"/>
    </source>
</evidence>
<dbReference type="InterPro" id="IPR002168">
    <property type="entry name" value="Lipase_GDXG_HIS_AS"/>
</dbReference>
<keyword evidence="11" id="KW-1185">Reference proteome</keyword>
<keyword evidence="4" id="KW-0812">Transmembrane</keyword>
<evidence type="ECO:0000256" key="3">
    <source>
        <dbReference type="ARBA" id="ARBA00012405"/>
    </source>
</evidence>
<dbReference type="SUPFAM" id="SSF56176">
    <property type="entry name" value="FAD-binding/transporter-associated domain-like"/>
    <property type="match status" value="1"/>
</dbReference>
<organism evidence="10 11">
    <name type="scientific">Monosporascus cannonballus</name>
    <dbReference type="NCBI Taxonomy" id="155416"/>
    <lineage>
        <taxon>Eukaryota</taxon>
        <taxon>Fungi</taxon>
        <taxon>Dikarya</taxon>
        <taxon>Ascomycota</taxon>
        <taxon>Pezizomycotina</taxon>
        <taxon>Sordariomycetes</taxon>
        <taxon>Xylariomycetidae</taxon>
        <taxon>Xylariales</taxon>
        <taxon>Xylariales incertae sedis</taxon>
        <taxon>Monosporascus</taxon>
    </lineage>
</organism>
<accession>A0ABY0HLN7</accession>
<dbReference type="PANTHER" id="PTHR10801:SF10">
    <property type="entry name" value="FAD BINDING DOMAIN PROTEIN (AFU_ORTHOLOGUE AFUA_6G14300)"/>
    <property type="match status" value="1"/>
</dbReference>
<name>A0ABY0HLN7_9PEZI</name>
<evidence type="ECO:0000256" key="7">
    <source>
        <dbReference type="ARBA" id="ARBA00023136"/>
    </source>
</evidence>
<dbReference type="EMBL" id="QJNS01000012">
    <property type="protein sequence ID" value="RYO94195.1"/>
    <property type="molecule type" value="Genomic_DNA"/>
</dbReference>
<keyword evidence="5" id="KW-0378">Hydrolase</keyword>
<evidence type="ECO:0000256" key="6">
    <source>
        <dbReference type="ARBA" id="ARBA00022989"/>
    </source>
</evidence>
<evidence type="ECO:0000256" key="5">
    <source>
        <dbReference type="ARBA" id="ARBA00022801"/>
    </source>
</evidence>
<evidence type="ECO:0000313" key="11">
    <source>
        <dbReference type="Proteomes" id="UP000294003"/>
    </source>
</evidence>
<evidence type="ECO:0000313" key="10">
    <source>
        <dbReference type="EMBL" id="RYO94195.1"/>
    </source>
</evidence>
<dbReference type="PROSITE" id="PS01173">
    <property type="entry name" value="LIPASE_GDXG_HIS"/>
    <property type="match status" value="1"/>
</dbReference>
<feature type="compositionally biased region" description="Polar residues" evidence="8">
    <location>
        <begin position="743"/>
        <end position="754"/>
    </location>
</feature>
<dbReference type="Gene3D" id="3.40.50.1820">
    <property type="entry name" value="alpha/beta hydrolase"/>
    <property type="match status" value="1"/>
</dbReference>
<dbReference type="InterPro" id="IPR040165">
    <property type="entry name" value="Diminuto-like"/>
</dbReference>
<evidence type="ECO:0000256" key="8">
    <source>
        <dbReference type="SAM" id="MobiDB-lite"/>
    </source>
</evidence>
<feature type="region of interest" description="Disordered" evidence="8">
    <location>
        <begin position="731"/>
        <end position="754"/>
    </location>
</feature>
<dbReference type="EC" id="1.3.1.72" evidence="3"/>
<evidence type="ECO:0000256" key="1">
    <source>
        <dbReference type="ARBA" id="ARBA00004167"/>
    </source>
</evidence>
<keyword evidence="7" id="KW-0472">Membrane</keyword>
<dbReference type="InterPro" id="IPR029058">
    <property type="entry name" value="AB_hydrolase_fold"/>
</dbReference>
<sequence length="1006" mass="112541">MSESSRYLDMKSDVTISVLRSLLDPSEPSPISKTQAMTLRDPGIKGRIWVTKVASKIPPENHIRDALLAAVDGMKEQKSSTASFRIPDIASVQAEWTGYRANAAPGSPLPAISEEEKYREMMKECKSSPTILYFHGGAYYLCDPSTHRPCTKWLAKLTGGRVYSVRYRLAPQHPFPSALLDALVSYFTLLYPPPGSIHEAVPASDIVFGGDSAGGNLSLALLQTLLEIRRQGRRITWFGEEREVPLPAAVTASSPWLDIVQSMPSWDSNLKWDYLPPKSILATKQPPPDDVWPAKPPRRHLYVDDAYLLHPLVSLQLNRSWEGSPPIYICCGWECLADEDKYLVSKLIRDGVRVVFEEYEAMPHVFPLIIPHRAESRRNLQGWSDFIKRAVKDATKIEPSCTSIRAKTLQDVAIDTATLSPFSEDDVRDMAHDRVGREQLTEVSGEGTNPSRAARTFASASTRGHFASPGLLILHSTMEGHRQAVRLIASTVRSLFERGEPYRIWHGSTNSTRPTAQKAGARLVDISALNGVLEVDAASRVALVEPNVPMDRLVERTLPHGLVPPVVMEFPGITAGGGFAGTAGESSSFRHGYFDETVNAVEMVLPDGEVVVARPDKGFEYADLFSGAAGAVGSLGIATLLELRLIEAKRYVKTTYHRTSSVAEAIRVVREECARKENDYVDGILFSKDHGVIVSGRLTDEAPTNGERVQTFSHAWDPWFYMHARELTQALPSSAPPSSSDSVTKPNQPSQGTATEYIPLGEYLFRYDRGGFWVGQAAFDYFWPVPFNRFFRWFLDDFLHTRMLYRALHGSGESARFFVQDLGIPYETAEQFVDYVADNLEIWPLWLCPLKTPPGPTFHPHLRSNGNGSGGGEMLNFGVWGWGPKDRAEFVRVNRDLERKVSELGGMKWLYAHTYYSEPEFWAAYGNREWYEALRWKYKATSLPSVYDKVRVKPGEGEQGWKPWLKSLWPVGGIAGLRKGIQSKDYMHHRDATWKWTGAGEKEKLS</sequence>
<dbReference type="Gene3D" id="3.30.465.10">
    <property type="match status" value="1"/>
</dbReference>
<comment type="similarity">
    <text evidence="2">Belongs to the 'GDXG' lipolytic enzyme family.</text>
</comment>
<dbReference type="InterPro" id="IPR016169">
    <property type="entry name" value="FAD-bd_PCMH_sub2"/>
</dbReference>
<feature type="compositionally biased region" description="Low complexity" evidence="8">
    <location>
        <begin position="732"/>
        <end position="742"/>
    </location>
</feature>
<dbReference type="InterPro" id="IPR013094">
    <property type="entry name" value="AB_hydrolase_3"/>
</dbReference>
<reference evidence="10 11" key="1">
    <citation type="submission" date="2018-06" db="EMBL/GenBank/DDBJ databases">
        <title>Complete Genomes of Monosporascus.</title>
        <authorList>
            <person name="Robinson A.J."/>
            <person name="Natvig D.O."/>
        </authorList>
    </citation>
    <scope>NUCLEOTIDE SEQUENCE [LARGE SCALE GENOMIC DNA]</scope>
    <source>
        <strain evidence="10 11">CBS 609.92</strain>
    </source>
</reference>
<comment type="subcellular location">
    <subcellularLocation>
        <location evidence="1">Membrane</location>
        <topology evidence="1">Single-pass membrane protein</topology>
    </subcellularLocation>
</comment>
<dbReference type="Pfam" id="PF07859">
    <property type="entry name" value="Abhydrolase_3"/>
    <property type="match status" value="1"/>
</dbReference>
<feature type="domain" description="FAD-binding PCMH-type" evidence="9">
    <location>
        <begin position="465"/>
        <end position="648"/>
    </location>
</feature>
<protein>
    <recommendedName>
        <fullName evidence="3">Delta(24)-sterol reductase</fullName>
        <ecNumber evidence="3">1.3.1.72</ecNumber>
    </recommendedName>
</protein>
<gene>
    <name evidence="10" type="ORF">DL762_000705</name>
</gene>
<comment type="caution">
    <text evidence="10">The sequence shown here is derived from an EMBL/GenBank/DDBJ whole genome shotgun (WGS) entry which is preliminary data.</text>
</comment>
<evidence type="ECO:0000256" key="4">
    <source>
        <dbReference type="ARBA" id="ARBA00022692"/>
    </source>
</evidence>
<dbReference type="PANTHER" id="PTHR10801">
    <property type="entry name" value="24-DEHYDROCHOLESTEROL REDUCTASE"/>
    <property type="match status" value="1"/>
</dbReference>
<proteinExistence type="inferred from homology"/>
<dbReference type="Pfam" id="PF01565">
    <property type="entry name" value="FAD_binding_4"/>
    <property type="match status" value="1"/>
</dbReference>
<dbReference type="InterPro" id="IPR006094">
    <property type="entry name" value="Oxid_FAD_bind_N"/>
</dbReference>
<keyword evidence="6" id="KW-1133">Transmembrane helix</keyword>
<evidence type="ECO:0000259" key="9">
    <source>
        <dbReference type="PROSITE" id="PS51387"/>
    </source>
</evidence>
<dbReference type="SUPFAM" id="SSF53474">
    <property type="entry name" value="alpha/beta-Hydrolases"/>
    <property type="match status" value="1"/>
</dbReference>
<dbReference type="PROSITE" id="PS51387">
    <property type="entry name" value="FAD_PCMH"/>
    <property type="match status" value="1"/>
</dbReference>
<dbReference type="Proteomes" id="UP000294003">
    <property type="component" value="Unassembled WGS sequence"/>
</dbReference>
<dbReference type="InterPro" id="IPR036318">
    <property type="entry name" value="FAD-bd_PCMH-like_sf"/>
</dbReference>